<dbReference type="PANTHER" id="PTHR48079:SF3">
    <property type="entry name" value="NAD-DEPENDENT EPIMERASE_DEHYDRATASE DOMAIN-CONTAINING PROTEIN"/>
    <property type="match status" value="1"/>
</dbReference>
<organism evidence="2 3">
    <name type="scientific">Moniliophthora roreri</name>
    <name type="common">Frosty pod rot fungus</name>
    <name type="synonym">Monilia roreri</name>
    <dbReference type="NCBI Taxonomy" id="221103"/>
    <lineage>
        <taxon>Eukaryota</taxon>
        <taxon>Fungi</taxon>
        <taxon>Dikarya</taxon>
        <taxon>Basidiomycota</taxon>
        <taxon>Agaricomycotina</taxon>
        <taxon>Agaricomycetes</taxon>
        <taxon>Agaricomycetidae</taxon>
        <taxon>Agaricales</taxon>
        <taxon>Marasmiineae</taxon>
        <taxon>Marasmiaceae</taxon>
        <taxon>Moniliophthora</taxon>
    </lineage>
</organism>
<protein>
    <recommendedName>
        <fullName evidence="1">NAD-dependent epimerase/dehydratase domain-containing protein</fullName>
    </recommendedName>
</protein>
<dbReference type="EMBL" id="LATX01002412">
    <property type="protein sequence ID" value="KTB29794.1"/>
    <property type="molecule type" value="Genomic_DNA"/>
</dbReference>
<dbReference type="InterPro" id="IPR036291">
    <property type="entry name" value="NAD(P)-bd_dom_sf"/>
</dbReference>
<dbReference type="InterPro" id="IPR001509">
    <property type="entry name" value="Epimerase_deHydtase"/>
</dbReference>
<dbReference type="Pfam" id="PF01370">
    <property type="entry name" value="Epimerase"/>
    <property type="match status" value="1"/>
</dbReference>
<name>A0A0W0F0R3_MONRR</name>
<accession>A0A0W0F0R3</accession>
<proteinExistence type="predicted"/>
<sequence length="306" mass="33066">MRVLVLGATGVIGGPIAQAFVRAGHYVVGLTRSEAKAKQLAADEIVPIIGEPTEPEKWIDVIRDLDVVVEAVGGTAEIWTLAKKLLETISKAAAELRPPHAPKLTYIYTSGTWVHGEDRETLSVSDTTPLFKSAELVSWRPAVEQLIIKDQGVNGIVIRPALLYGRSASLLAPLFQSASEGKIVWPGTPGGRYALIHMDDLADLYLRAAERAPLVGGQIFDAANDFTESQADILFALAKVSGAKSHEFSPPANNWELALSQTTNLRPYLARSLLGWQPKKAGLVDHLPIYYAAWQAGAGAPQRPQH</sequence>
<dbReference type="InterPro" id="IPR051783">
    <property type="entry name" value="NAD(P)-dependent_oxidoreduct"/>
</dbReference>
<feature type="domain" description="NAD-dependent epimerase/dehydratase" evidence="1">
    <location>
        <begin position="3"/>
        <end position="211"/>
    </location>
</feature>
<reference evidence="2 3" key="1">
    <citation type="submission" date="2015-12" db="EMBL/GenBank/DDBJ databases">
        <title>Draft genome sequence of Moniliophthora roreri, the causal agent of frosty pod rot of cacao.</title>
        <authorList>
            <person name="Aime M.C."/>
            <person name="Diaz-Valderrama J.R."/>
            <person name="Kijpornyongpan T."/>
            <person name="Phillips-Mora W."/>
        </authorList>
    </citation>
    <scope>NUCLEOTIDE SEQUENCE [LARGE SCALE GENOMIC DNA]</scope>
    <source>
        <strain evidence="2 3">MCA 2952</strain>
    </source>
</reference>
<dbReference type="GO" id="GO:0004029">
    <property type="term" value="F:aldehyde dehydrogenase (NAD+) activity"/>
    <property type="evidence" value="ECO:0007669"/>
    <property type="project" value="TreeGrafter"/>
</dbReference>
<dbReference type="Gene3D" id="3.40.50.720">
    <property type="entry name" value="NAD(P)-binding Rossmann-like Domain"/>
    <property type="match status" value="1"/>
</dbReference>
<dbReference type="GO" id="GO:0005737">
    <property type="term" value="C:cytoplasm"/>
    <property type="evidence" value="ECO:0007669"/>
    <property type="project" value="TreeGrafter"/>
</dbReference>
<evidence type="ECO:0000313" key="2">
    <source>
        <dbReference type="EMBL" id="KTB29794.1"/>
    </source>
</evidence>
<comment type="caution">
    <text evidence="2">The sequence shown here is derived from an EMBL/GenBank/DDBJ whole genome shotgun (WGS) entry which is preliminary data.</text>
</comment>
<dbReference type="eggNOG" id="KOG1502">
    <property type="taxonomic scope" value="Eukaryota"/>
</dbReference>
<evidence type="ECO:0000313" key="3">
    <source>
        <dbReference type="Proteomes" id="UP000054988"/>
    </source>
</evidence>
<dbReference type="SUPFAM" id="SSF51735">
    <property type="entry name" value="NAD(P)-binding Rossmann-fold domains"/>
    <property type="match status" value="1"/>
</dbReference>
<gene>
    <name evidence="2" type="ORF">WG66_17673</name>
</gene>
<dbReference type="Proteomes" id="UP000054988">
    <property type="component" value="Unassembled WGS sequence"/>
</dbReference>
<dbReference type="PANTHER" id="PTHR48079">
    <property type="entry name" value="PROTEIN YEEZ"/>
    <property type="match status" value="1"/>
</dbReference>
<dbReference type="AlphaFoldDB" id="A0A0W0F0R3"/>
<evidence type="ECO:0000259" key="1">
    <source>
        <dbReference type="Pfam" id="PF01370"/>
    </source>
</evidence>